<feature type="transmembrane region" description="Helical" evidence="2">
    <location>
        <begin position="69"/>
        <end position="91"/>
    </location>
</feature>
<dbReference type="AlphaFoldDB" id="A0AAD4CBM5"/>
<comment type="caution">
    <text evidence="6">The sequence shown here is derived from an EMBL/GenBank/DDBJ whole genome shotgun (WGS) entry which is preliminary data.</text>
</comment>
<dbReference type="Pfam" id="PF10355">
    <property type="entry name" value="Ytp1"/>
    <property type="match status" value="1"/>
</dbReference>
<proteinExistence type="predicted"/>
<dbReference type="PANTHER" id="PTHR31685">
    <property type="entry name" value="INTEGRAL MEMBRANE PROTEIN (AFU_ORTHOLOGUE AFUA_6G12730)-RELATED"/>
    <property type="match status" value="1"/>
</dbReference>
<dbReference type="Pfam" id="PF10348">
    <property type="entry name" value="DUF2427"/>
    <property type="match status" value="1"/>
</dbReference>
<dbReference type="PANTHER" id="PTHR31685:SF3">
    <property type="entry name" value="INTEGRAL MEMBRANE PROTEIN (AFU_ORTHOLOGUE AFUA_6G12730)"/>
    <property type="match status" value="1"/>
</dbReference>
<feature type="signal peptide" evidence="3">
    <location>
        <begin position="1"/>
        <end position="24"/>
    </location>
</feature>
<evidence type="ECO:0000256" key="3">
    <source>
        <dbReference type="SAM" id="SignalP"/>
    </source>
</evidence>
<gene>
    <name evidence="6" type="ORF">FE257_003421</name>
</gene>
<accession>A0AAD4CBM5</accession>
<feature type="chain" id="PRO_5042277595" description="Integral membrane protein" evidence="3">
    <location>
        <begin position="25"/>
        <end position="594"/>
    </location>
</feature>
<name>A0AAD4CBM5_ASPNN</name>
<evidence type="ECO:0000259" key="5">
    <source>
        <dbReference type="Pfam" id="PF10355"/>
    </source>
</evidence>
<keyword evidence="7" id="KW-1185">Reference proteome</keyword>
<evidence type="ECO:0000256" key="2">
    <source>
        <dbReference type="SAM" id="Phobius"/>
    </source>
</evidence>
<reference evidence="6" key="1">
    <citation type="journal article" date="2019" name="Beilstein J. Org. Chem.">
        <title>Nanangenines: drimane sesquiterpenoids as the dominant metabolite cohort of a novel Australian fungus, Aspergillus nanangensis.</title>
        <authorList>
            <person name="Lacey H.J."/>
            <person name="Gilchrist C.L.M."/>
            <person name="Crombie A."/>
            <person name="Kalaitzis J.A."/>
            <person name="Vuong D."/>
            <person name="Rutledge P.J."/>
            <person name="Turner P."/>
            <person name="Pitt J.I."/>
            <person name="Lacey E."/>
            <person name="Chooi Y.H."/>
            <person name="Piggott A.M."/>
        </authorList>
    </citation>
    <scope>NUCLEOTIDE SEQUENCE</scope>
    <source>
        <strain evidence="6">MST-FP2251</strain>
    </source>
</reference>
<protein>
    <recommendedName>
        <fullName evidence="8">Integral membrane protein</fullName>
    </recommendedName>
</protein>
<feature type="transmembrane region" description="Helical" evidence="2">
    <location>
        <begin position="487"/>
        <end position="504"/>
    </location>
</feature>
<feature type="region of interest" description="Disordered" evidence="1">
    <location>
        <begin position="195"/>
        <end position="227"/>
    </location>
</feature>
<dbReference type="Gene3D" id="1.20.120.1770">
    <property type="match status" value="1"/>
</dbReference>
<feature type="transmembrane region" description="Helical" evidence="2">
    <location>
        <begin position="516"/>
        <end position="534"/>
    </location>
</feature>
<sequence>MWQGASRAALAATFLLALVASALAHGDDESMDMGGMDMHGSQPEPESHAEASGDTPMSYFAYTKHSSTIIAHIALMVLAWCFILPIAVMFSIARSRFALPSQFLFLIANAIGLLVGIIYNSQTPDLYENNAHHKIGWIATWVISAQVIMSLIFAYAGRGEQESTSYERATFLPMSTDDMAEIPYANGIRHEYRWSRDSGQGTDQNSSSSNSCPSSPSFASPSDEYDHFRKPEDDLLEKPAQRRGWLHSTFVDRFLTSRVPRMVSSRVLRVLDMVTLVIDRIILPFGFIAITTGAVTYGGIMRGKEVFNGLAHFIKGGIFFWYGILTLGRFMGSWADLGWAWNVKPSNAIVSKWKARVPTGEFTESFVIWLYGASNVFLEHLASSGGAWSATDLEHVSISIMFFGGGLCGMLFESKRVKQWLNSTIIRSPSHLDARTRSDTAWQLPDTQGVSLNPMPALIILLLGMMMSSHHQTSMVSTMIHKQWGNLFVGFALARGATYVLLYIKPPTSYLPSRPPTEIIASFCLISGGLIFMLSTRNVVESIEYYELDAMFTFTVGMGLTAFIMACEILMIALKAWAVKKESSPQLPAYRFPA</sequence>
<dbReference type="CDD" id="cd08760">
    <property type="entry name" value="Cyt_b561_FRRS1_like"/>
    <property type="match status" value="1"/>
</dbReference>
<feature type="transmembrane region" description="Helical" evidence="2">
    <location>
        <begin position="554"/>
        <end position="574"/>
    </location>
</feature>
<evidence type="ECO:0000313" key="7">
    <source>
        <dbReference type="Proteomes" id="UP001194746"/>
    </source>
</evidence>
<feature type="transmembrane region" description="Helical" evidence="2">
    <location>
        <begin position="281"/>
        <end position="300"/>
    </location>
</feature>
<dbReference type="EMBL" id="VCAU01000163">
    <property type="protein sequence ID" value="KAF9883471.1"/>
    <property type="molecule type" value="Genomic_DNA"/>
</dbReference>
<evidence type="ECO:0000256" key="1">
    <source>
        <dbReference type="SAM" id="MobiDB-lite"/>
    </source>
</evidence>
<keyword evidence="2" id="KW-0472">Membrane</keyword>
<feature type="region of interest" description="Disordered" evidence="1">
    <location>
        <begin position="33"/>
        <end position="52"/>
    </location>
</feature>
<keyword evidence="3" id="KW-0732">Signal</keyword>
<keyword evidence="2" id="KW-0812">Transmembrane</keyword>
<keyword evidence="2" id="KW-1133">Transmembrane helix</keyword>
<evidence type="ECO:0000259" key="4">
    <source>
        <dbReference type="Pfam" id="PF10348"/>
    </source>
</evidence>
<evidence type="ECO:0000313" key="6">
    <source>
        <dbReference type="EMBL" id="KAF9883471.1"/>
    </source>
</evidence>
<feature type="domain" description="Protein YTP1-like C-terminal" evidence="5">
    <location>
        <begin position="286"/>
        <end position="575"/>
    </location>
</feature>
<feature type="transmembrane region" description="Helical" evidence="2">
    <location>
        <begin position="135"/>
        <end position="156"/>
    </location>
</feature>
<dbReference type="InterPro" id="IPR018825">
    <property type="entry name" value="DUF2427"/>
</dbReference>
<reference evidence="6" key="2">
    <citation type="submission" date="2020-02" db="EMBL/GenBank/DDBJ databases">
        <authorList>
            <person name="Gilchrist C.L.M."/>
            <person name="Chooi Y.-H."/>
        </authorList>
    </citation>
    <scope>NUCLEOTIDE SEQUENCE</scope>
    <source>
        <strain evidence="6">MST-FP2251</strain>
    </source>
</reference>
<evidence type="ECO:0008006" key="8">
    <source>
        <dbReference type="Google" id="ProtNLM"/>
    </source>
</evidence>
<organism evidence="6 7">
    <name type="scientific">Aspergillus nanangensis</name>
    <dbReference type="NCBI Taxonomy" id="2582783"/>
    <lineage>
        <taxon>Eukaryota</taxon>
        <taxon>Fungi</taxon>
        <taxon>Dikarya</taxon>
        <taxon>Ascomycota</taxon>
        <taxon>Pezizomycotina</taxon>
        <taxon>Eurotiomycetes</taxon>
        <taxon>Eurotiomycetidae</taxon>
        <taxon>Eurotiales</taxon>
        <taxon>Aspergillaceae</taxon>
        <taxon>Aspergillus</taxon>
        <taxon>Aspergillus subgen. Circumdati</taxon>
    </lineage>
</organism>
<feature type="compositionally biased region" description="Low complexity" evidence="1">
    <location>
        <begin position="206"/>
        <end position="222"/>
    </location>
</feature>
<feature type="domain" description="DUF2427" evidence="4">
    <location>
        <begin position="55"/>
        <end position="155"/>
    </location>
</feature>
<feature type="transmembrane region" description="Helical" evidence="2">
    <location>
        <begin position="320"/>
        <end position="341"/>
    </location>
</feature>
<feature type="transmembrane region" description="Helical" evidence="2">
    <location>
        <begin position="103"/>
        <end position="120"/>
    </location>
</feature>
<dbReference type="InterPro" id="IPR018827">
    <property type="entry name" value="YTP1_C"/>
</dbReference>
<dbReference type="Proteomes" id="UP001194746">
    <property type="component" value="Unassembled WGS sequence"/>
</dbReference>